<dbReference type="AlphaFoldDB" id="A0A1G2HT06"/>
<keyword evidence="1" id="KW-0175">Coiled coil</keyword>
<proteinExistence type="predicted"/>
<dbReference type="Proteomes" id="UP000178774">
    <property type="component" value="Unassembled WGS sequence"/>
</dbReference>
<dbReference type="EMBL" id="MHOP01000023">
    <property type="protein sequence ID" value="OGZ65361.1"/>
    <property type="molecule type" value="Genomic_DNA"/>
</dbReference>
<dbReference type="InterPro" id="IPR014044">
    <property type="entry name" value="CAP_dom"/>
</dbReference>
<protein>
    <recommendedName>
        <fullName evidence="2">SCP domain-containing protein</fullName>
    </recommendedName>
</protein>
<dbReference type="InterPro" id="IPR035940">
    <property type="entry name" value="CAP_sf"/>
</dbReference>
<evidence type="ECO:0000256" key="1">
    <source>
        <dbReference type="SAM" id="Coils"/>
    </source>
</evidence>
<dbReference type="CDD" id="cd05379">
    <property type="entry name" value="CAP_bacterial"/>
    <property type="match status" value="1"/>
</dbReference>
<comment type="caution">
    <text evidence="3">The sequence shown here is derived from an EMBL/GenBank/DDBJ whole genome shotgun (WGS) entry which is preliminary data.</text>
</comment>
<evidence type="ECO:0000313" key="4">
    <source>
        <dbReference type="Proteomes" id="UP000178774"/>
    </source>
</evidence>
<dbReference type="PANTHER" id="PTHR31157">
    <property type="entry name" value="SCP DOMAIN-CONTAINING PROTEIN"/>
    <property type="match status" value="1"/>
</dbReference>
<feature type="coiled-coil region" evidence="1">
    <location>
        <begin position="231"/>
        <end position="265"/>
    </location>
</feature>
<feature type="domain" description="SCP" evidence="2">
    <location>
        <begin position="91"/>
        <end position="194"/>
    </location>
</feature>
<dbReference type="Gene3D" id="3.40.33.10">
    <property type="entry name" value="CAP"/>
    <property type="match status" value="1"/>
</dbReference>
<sequence length="290" mass="32135">MFKKIIILIVLLLAVATGFLFRENIIKAYNEFGKNVQQFQKSDLGNIISQIGKEILTPPPLRIGGSENDVVLVKAKIIAQTNIQRFDNGMLPPLVENAQLNAAALAKAKDMFENQYFEHNSPSGVDPGALVKKYGYDYIVSGENLILGNFASEQEVVQKWMNSPGHRANILHARFSEIGVAMVKGEYEGHTVWIGVQEFGLPLDSCPEPSEALKIQIEAGKADLEARVAAIDAKKQEIDSTSRNSKRYNELVDEYNAMAQEYNAKVQVMKGLIVQYNSQINAFNQCVAGK</sequence>
<name>A0A1G2HT06_9BACT</name>
<dbReference type="Pfam" id="PF00188">
    <property type="entry name" value="CAP"/>
    <property type="match status" value="1"/>
</dbReference>
<reference evidence="3 4" key="1">
    <citation type="journal article" date="2016" name="Nat. Commun.">
        <title>Thousands of microbial genomes shed light on interconnected biogeochemical processes in an aquifer system.</title>
        <authorList>
            <person name="Anantharaman K."/>
            <person name="Brown C.T."/>
            <person name="Hug L.A."/>
            <person name="Sharon I."/>
            <person name="Castelle C.J."/>
            <person name="Probst A.J."/>
            <person name="Thomas B.C."/>
            <person name="Singh A."/>
            <person name="Wilkins M.J."/>
            <person name="Karaoz U."/>
            <person name="Brodie E.L."/>
            <person name="Williams K.H."/>
            <person name="Hubbard S.S."/>
            <person name="Banfield J.F."/>
        </authorList>
    </citation>
    <scope>NUCLEOTIDE SEQUENCE [LARGE SCALE GENOMIC DNA]</scope>
</reference>
<organism evidence="3 4">
    <name type="scientific">Candidatus Staskawiczbacteria bacterium RIFCSPHIGHO2_01_FULL_41_41</name>
    <dbReference type="NCBI Taxonomy" id="1802203"/>
    <lineage>
        <taxon>Bacteria</taxon>
        <taxon>Candidatus Staskawicziibacteriota</taxon>
    </lineage>
</organism>
<dbReference type="SUPFAM" id="SSF55797">
    <property type="entry name" value="PR-1-like"/>
    <property type="match status" value="1"/>
</dbReference>
<evidence type="ECO:0000259" key="2">
    <source>
        <dbReference type="Pfam" id="PF00188"/>
    </source>
</evidence>
<gene>
    <name evidence="3" type="ORF">A2822_02500</name>
</gene>
<dbReference type="PANTHER" id="PTHR31157:SF1">
    <property type="entry name" value="SCP DOMAIN-CONTAINING PROTEIN"/>
    <property type="match status" value="1"/>
</dbReference>
<evidence type="ECO:0000313" key="3">
    <source>
        <dbReference type="EMBL" id="OGZ65361.1"/>
    </source>
</evidence>
<accession>A0A1G2HT06</accession>